<protein>
    <submittedName>
        <fullName evidence="2">Uncharacterized protein</fullName>
    </submittedName>
</protein>
<dbReference type="AlphaFoldDB" id="A0AAV6VX43"/>
<feature type="region of interest" description="Disordered" evidence="1">
    <location>
        <begin position="450"/>
        <end position="489"/>
    </location>
</feature>
<dbReference type="Proteomes" id="UP000827092">
    <property type="component" value="Unassembled WGS sequence"/>
</dbReference>
<gene>
    <name evidence="2" type="ORF">JTE90_016821</name>
</gene>
<keyword evidence="3" id="KW-1185">Reference proteome</keyword>
<evidence type="ECO:0000313" key="3">
    <source>
        <dbReference type="Proteomes" id="UP000827092"/>
    </source>
</evidence>
<comment type="caution">
    <text evidence="2">The sequence shown here is derived from an EMBL/GenBank/DDBJ whole genome shotgun (WGS) entry which is preliminary data.</text>
</comment>
<dbReference type="EMBL" id="JAFNEN010000006">
    <property type="protein sequence ID" value="KAG8201344.1"/>
    <property type="molecule type" value="Genomic_DNA"/>
</dbReference>
<proteinExistence type="predicted"/>
<name>A0AAV6VX43_9ARAC</name>
<evidence type="ECO:0000256" key="1">
    <source>
        <dbReference type="SAM" id="MobiDB-lite"/>
    </source>
</evidence>
<sequence>MGLGKRDNDAIKKSYDPAFQYMGLGKRDNADIYETDKKKSYDPAFKYMGLGKRKYAEIGSKRDSYDPAFKYMGLGKRINNVVNSNHGSNYSFNRLMWFVNNPEFIHKELGFDKIGMTKKGSFDPAFKNIAIGKRTEIIRRKSSFDPALKYMGLGKRNRNTNWVTYANHQNSSFPKPYYTNKQNEESKTSSYNEPALHYMGLGKSDYGIQGSSTRDYNVHSKPISYAKANQRIKRSGNYDPALQYMGLGKRDNLLNDNSASSSFNQLYLSKPSSLDTPETSEQFKRSSYYDPALQYMGLGKRGSLKQGKYDPALQFLGLGKRKNELKVAAKMTQSKELDPMSTKFSIPLQNTNYPEFKDDFSTDIRPSKTVFYESKRSKREIEREDTEPDEKPDYDDYDEYFDPEAYPKLHRIDNIDNPHGITIFNGNLSDKHDDFDLVFDYDESPVFADCEGSETPCNEETKETTLYGGSPKKYGDKAKTNKKPFPNGYPIVPTEEKQEMQLPDMETSLSSTTTKPLHMGEELIPHRRPGTPYSYFTDPRKKRNLDEDIFPIVTRTTRQVKLSGKPYPFHNNRLKKRSQVKTHATISSDTDIEVKRSANSYLYVHNHRKKGDLSQVQTPAIISAGVASRINRSDTPYAHHNRNKRGLREFKKQRSTLLKPRFKSPKSNFGDTNPTLMKKLNQKIEVGVPVVKARAQNYKVKRSIGEIDMNRPRYNPGWVFIGLGKRSQGGGKVVQDKVDSRMSLITKCYQLLRKVNDAFRGIAGPRLAEAEPFWMANVHGKNMKGFQNFKKWKNE</sequence>
<reference evidence="2 3" key="1">
    <citation type="journal article" date="2022" name="Nat. Ecol. Evol.">
        <title>A masculinizing supergene underlies an exaggerated male reproductive morph in a spider.</title>
        <authorList>
            <person name="Hendrickx F."/>
            <person name="De Corte Z."/>
            <person name="Sonet G."/>
            <person name="Van Belleghem S.M."/>
            <person name="Kostlbacher S."/>
            <person name="Vangestel C."/>
        </authorList>
    </citation>
    <scope>NUCLEOTIDE SEQUENCE [LARGE SCALE GENOMIC DNA]</scope>
    <source>
        <strain evidence="2">W744_W776</strain>
    </source>
</reference>
<accession>A0AAV6VX43</accession>
<feature type="compositionally biased region" description="Acidic residues" evidence="1">
    <location>
        <begin position="383"/>
        <end position="398"/>
    </location>
</feature>
<feature type="region of interest" description="Disordered" evidence="1">
    <location>
        <begin position="374"/>
        <end position="398"/>
    </location>
</feature>
<evidence type="ECO:0000313" key="2">
    <source>
        <dbReference type="EMBL" id="KAG8201344.1"/>
    </source>
</evidence>
<organism evidence="2 3">
    <name type="scientific">Oedothorax gibbosus</name>
    <dbReference type="NCBI Taxonomy" id="931172"/>
    <lineage>
        <taxon>Eukaryota</taxon>
        <taxon>Metazoa</taxon>
        <taxon>Ecdysozoa</taxon>
        <taxon>Arthropoda</taxon>
        <taxon>Chelicerata</taxon>
        <taxon>Arachnida</taxon>
        <taxon>Araneae</taxon>
        <taxon>Araneomorphae</taxon>
        <taxon>Entelegynae</taxon>
        <taxon>Araneoidea</taxon>
        <taxon>Linyphiidae</taxon>
        <taxon>Erigoninae</taxon>
        <taxon>Oedothorax</taxon>
    </lineage>
</organism>